<dbReference type="WBParaSite" id="scaffold12928_cov290.g16597">
    <property type="protein sequence ID" value="scaffold12928_cov290.g16597"/>
    <property type="gene ID" value="scaffold12928_cov290.g16597"/>
</dbReference>
<keyword evidence="1" id="KW-1185">Reference proteome</keyword>
<dbReference type="AlphaFoldDB" id="A0A915LJ29"/>
<evidence type="ECO:0000313" key="2">
    <source>
        <dbReference type="WBParaSite" id="scaffold12928_cov290.g16597"/>
    </source>
</evidence>
<accession>A0A915LJ29</accession>
<dbReference type="Proteomes" id="UP000887561">
    <property type="component" value="Unplaced"/>
</dbReference>
<protein>
    <submittedName>
        <fullName evidence="2">Uncharacterized protein</fullName>
    </submittedName>
</protein>
<reference evidence="2" key="1">
    <citation type="submission" date="2022-11" db="UniProtKB">
        <authorList>
            <consortium name="WormBaseParasite"/>
        </authorList>
    </citation>
    <scope>IDENTIFICATION</scope>
</reference>
<sequence>MPSADRLSKSYAIVKVGYLRARENGSVISKTITKLKKPLNLQIRSLKVDGLPLTRDGPHSSSVDKIIEQIEMATQSLGNEMEKQFKLNPIETAPNEDQDLPDNLNVHNTELNDKYENMLRRYDLIQQQIKAVNIKCKEERANRLKLSEEMDQKYNYVLEQIASLQERFGNDQINMDITQNALPSEQTNELINQNDNNIPLVVSEDILIDNDISIMPQLEKATDSQLDVEIIGEVLHDYKIGLPPFKKESASNQLTEWPVLTLESDYPENNDKTSSRNTIIPIRIKNENNNLVDPRPSTSKYGN</sequence>
<name>A0A915LJ29_MELJA</name>
<evidence type="ECO:0000313" key="1">
    <source>
        <dbReference type="Proteomes" id="UP000887561"/>
    </source>
</evidence>
<proteinExistence type="predicted"/>
<organism evidence="1 2">
    <name type="scientific">Meloidogyne javanica</name>
    <name type="common">Root-knot nematode worm</name>
    <dbReference type="NCBI Taxonomy" id="6303"/>
    <lineage>
        <taxon>Eukaryota</taxon>
        <taxon>Metazoa</taxon>
        <taxon>Ecdysozoa</taxon>
        <taxon>Nematoda</taxon>
        <taxon>Chromadorea</taxon>
        <taxon>Rhabditida</taxon>
        <taxon>Tylenchina</taxon>
        <taxon>Tylenchomorpha</taxon>
        <taxon>Tylenchoidea</taxon>
        <taxon>Meloidogynidae</taxon>
        <taxon>Meloidogyninae</taxon>
        <taxon>Meloidogyne</taxon>
        <taxon>Meloidogyne incognita group</taxon>
    </lineage>
</organism>